<gene>
    <name evidence="2" type="ORF">A4X13_0g9405</name>
</gene>
<sequence>MVPQSAISRIKPDRTNLPPLAFRRTAGHESRRPVALLEPWLLTRNYSKYAMQPAKQIAGQGKKKARRRLKDVKTLKPLLPAKLVGNDPRFKPGPRRPLVECQALRNGHQATVM</sequence>
<keyword evidence="3" id="KW-1185">Reference proteome</keyword>
<evidence type="ECO:0000313" key="2">
    <source>
        <dbReference type="EMBL" id="KAE8235702.1"/>
    </source>
</evidence>
<reference evidence="2" key="2">
    <citation type="journal article" date="2019" name="IMA Fungus">
        <title>Genome sequencing and comparison of five Tilletia species to identify candidate genes for the detection of regulated species infecting wheat.</title>
        <authorList>
            <person name="Nguyen H.D.T."/>
            <person name="Sultana T."/>
            <person name="Kesanakurti P."/>
            <person name="Hambleton S."/>
        </authorList>
    </citation>
    <scope>NUCLEOTIDE SEQUENCE</scope>
    <source>
        <strain evidence="2">DAOMC 236416</strain>
    </source>
</reference>
<evidence type="ECO:0000256" key="1">
    <source>
        <dbReference type="SAM" id="MobiDB-lite"/>
    </source>
</evidence>
<proteinExistence type="predicted"/>
<name>A0A8T8S9X4_9BASI</name>
<feature type="region of interest" description="Disordered" evidence="1">
    <location>
        <begin position="1"/>
        <end position="28"/>
    </location>
</feature>
<reference evidence="2" key="1">
    <citation type="submission" date="2016-04" db="EMBL/GenBank/DDBJ databases">
        <authorList>
            <person name="Nguyen H.D."/>
            <person name="Samba Siva P."/>
            <person name="Cullis J."/>
            <person name="Levesque C.A."/>
            <person name="Hambleton S."/>
        </authorList>
    </citation>
    <scope>NUCLEOTIDE SEQUENCE</scope>
    <source>
        <strain evidence="2">DAOMC 236416</strain>
    </source>
</reference>
<comment type="caution">
    <text evidence="2">The sequence shown here is derived from an EMBL/GenBank/DDBJ whole genome shotgun (WGS) entry which is preliminary data.</text>
</comment>
<dbReference type="AlphaFoldDB" id="A0A8T8S9X4"/>
<organism evidence="2 3">
    <name type="scientific">Tilletia indica</name>
    <dbReference type="NCBI Taxonomy" id="43049"/>
    <lineage>
        <taxon>Eukaryota</taxon>
        <taxon>Fungi</taxon>
        <taxon>Dikarya</taxon>
        <taxon>Basidiomycota</taxon>
        <taxon>Ustilaginomycotina</taxon>
        <taxon>Exobasidiomycetes</taxon>
        <taxon>Tilletiales</taxon>
        <taxon>Tilletiaceae</taxon>
        <taxon>Tilletia</taxon>
    </lineage>
</organism>
<evidence type="ECO:0000313" key="3">
    <source>
        <dbReference type="Proteomes" id="UP000077521"/>
    </source>
</evidence>
<dbReference type="EMBL" id="LWDF02002615">
    <property type="protein sequence ID" value="KAE8235702.1"/>
    <property type="molecule type" value="Genomic_DNA"/>
</dbReference>
<accession>A0A8T8S9X4</accession>
<dbReference type="Proteomes" id="UP000077521">
    <property type="component" value="Unassembled WGS sequence"/>
</dbReference>
<protein>
    <submittedName>
        <fullName evidence="2">Uncharacterized protein</fullName>
    </submittedName>
</protein>